<dbReference type="GO" id="GO:0005634">
    <property type="term" value="C:nucleus"/>
    <property type="evidence" value="ECO:0007669"/>
    <property type="project" value="UniProtKB-SubCell"/>
</dbReference>
<dbReference type="PANTHER" id="PTHR12214">
    <property type="entry name" value="GC-RICH SEQUENCE DNA-BINDING FACTOR"/>
    <property type="match status" value="1"/>
</dbReference>
<proteinExistence type="inferred from homology"/>
<dbReference type="GO" id="GO:0003677">
    <property type="term" value="F:DNA binding"/>
    <property type="evidence" value="ECO:0007669"/>
    <property type="project" value="InterPro"/>
</dbReference>
<dbReference type="Ensembl" id="ENSOTST00005032158.2">
    <property type="protein sequence ID" value="ENSOTSP00005029739.2"/>
    <property type="gene ID" value="ENSOTSG00005013958.2"/>
</dbReference>
<sequence>YFKGRLTRRRQAREQNGKRAEHLEGLSSDDEETSTDLTSYCLERDRIVRESKKVFEDVLEDFHSLDSIKSRFEVWRHLYFTCYRDAYIGLCLPKLFNPLVRLQLITWSPLQEKCANFEYMLWFESLLFYGCEEQSGMKKGDVDINLLPAIVERVILPKLAVLAEQVWDPLSCSQTTRLVSFVTRLLRGYPTVLNGDNRNTQEFLKTIVLRTRRTLDDDVFLPLYPKNVLENKNSGPYLFFQRQFWSCVKLLGNVLQWSGVLSGSTVRELALDSTLNRYILSALQNAEAGEDSVLKSQRVVECFPAQWFVGLKGQQTLPQLEPFCRYLTHLASALLRGSLGGSDIDKRNAKEQIKEVVKLLARLNALDHLITVATEHGIKDITPLLDSK</sequence>
<dbReference type="Pfam" id="PF07842">
    <property type="entry name" value="GCFC"/>
    <property type="match status" value="1"/>
</dbReference>
<organism evidence="6 7">
    <name type="scientific">Oncorhynchus tshawytscha</name>
    <name type="common">Chinook salmon</name>
    <name type="synonym">Salmo tshawytscha</name>
    <dbReference type="NCBI Taxonomy" id="74940"/>
    <lineage>
        <taxon>Eukaryota</taxon>
        <taxon>Metazoa</taxon>
        <taxon>Chordata</taxon>
        <taxon>Craniata</taxon>
        <taxon>Vertebrata</taxon>
        <taxon>Euteleostomi</taxon>
        <taxon>Actinopterygii</taxon>
        <taxon>Neopterygii</taxon>
        <taxon>Teleostei</taxon>
        <taxon>Protacanthopterygii</taxon>
        <taxon>Salmoniformes</taxon>
        <taxon>Salmonidae</taxon>
        <taxon>Salmoninae</taxon>
        <taxon>Oncorhynchus</taxon>
    </lineage>
</organism>
<evidence type="ECO:0000313" key="7">
    <source>
        <dbReference type="Proteomes" id="UP000694402"/>
    </source>
</evidence>
<comment type="subcellular location">
    <subcellularLocation>
        <location evidence="1">Nucleus</location>
    </subcellularLocation>
</comment>
<protein>
    <recommendedName>
        <fullName evidence="5">GCF C-terminal domain-containing protein</fullName>
    </recommendedName>
</protein>
<dbReference type="GeneTree" id="ENSGT00390000000455"/>
<comment type="similarity">
    <text evidence="2">Belongs to the GCF family.</text>
</comment>
<reference evidence="6" key="2">
    <citation type="submission" date="2025-09" db="UniProtKB">
        <authorList>
            <consortium name="Ensembl"/>
        </authorList>
    </citation>
    <scope>IDENTIFICATION</scope>
</reference>
<dbReference type="InterPro" id="IPR022783">
    <property type="entry name" value="GCFC_dom"/>
</dbReference>
<keyword evidence="7" id="KW-1185">Reference proteome</keyword>
<dbReference type="GO" id="GO:0045944">
    <property type="term" value="P:positive regulation of transcription by RNA polymerase II"/>
    <property type="evidence" value="ECO:0007669"/>
    <property type="project" value="TreeGrafter"/>
</dbReference>
<evidence type="ECO:0000259" key="5">
    <source>
        <dbReference type="Pfam" id="PF07842"/>
    </source>
</evidence>
<feature type="region of interest" description="Disordered" evidence="4">
    <location>
        <begin position="12"/>
        <end position="33"/>
    </location>
</feature>
<evidence type="ECO:0000313" key="6">
    <source>
        <dbReference type="Ensembl" id="ENSOTSP00005029739.2"/>
    </source>
</evidence>
<dbReference type="Proteomes" id="UP000694402">
    <property type="component" value="Unassembled WGS sequence"/>
</dbReference>
<name>A0A8C8F5M5_ONCTS</name>
<evidence type="ECO:0000256" key="4">
    <source>
        <dbReference type="SAM" id="MobiDB-lite"/>
    </source>
</evidence>
<accession>A0A8C8F5M5</accession>
<dbReference type="PANTHER" id="PTHR12214:SF2">
    <property type="entry name" value="PAX3- AND PAX7-BINDING PROTEIN 1"/>
    <property type="match status" value="1"/>
</dbReference>
<reference evidence="6" key="1">
    <citation type="submission" date="2025-08" db="UniProtKB">
        <authorList>
            <consortium name="Ensembl"/>
        </authorList>
    </citation>
    <scope>IDENTIFICATION</scope>
</reference>
<dbReference type="AlphaFoldDB" id="A0A8C8F5M5"/>
<evidence type="ECO:0000256" key="1">
    <source>
        <dbReference type="ARBA" id="ARBA00004123"/>
    </source>
</evidence>
<evidence type="ECO:0000256" key="3">
    <source>
        <dbReference type="ARBA" id="ARBA00023242"/>
    </source>
</evidence>
<dbReference type="GO" id="GO:0000398">
    <property type="term" value="P:mRNA splicing, via spliceosome"/>
    <property type="evidence" value="ECO:0007669"/>
    <property type="project" value="InterPro"/>
</dbReference>
<feature type="compositionally biased region" description="Basic and acidic residues" evidence="4">
    <location>
        <begin position="12"/>
        <end position="24"/>
    </location>
</feature>
<dbReference type="InterPro" id="IPR012890">
    <property type="entry name" value="GCFC2-like"/>
</dbReference>
<keyword evidence="3" id="KW-0539">Nucleus</keyword>
<evidence type="ECO:0000256" key="2">
    <source>
        <dbReference type="ARBA" id="ARBA00010801"/>
    </source>
</evidence>
<feature type="domain" description="GCF C-terminal" evidence="5">
    <location>
        <begin position="65"/>
        <end position="278"/>
    </location>
</feature>
<gene>
    <name evidence="6" type="primary">PAXBP1</name>
</gene>